<accession>A0A166GSQ6</accession>
<organism evidence="1 2">
    <name type="scientific">Sistotremastrum suecicum HHB10207 ss-3</name>
    <dbReference type="NCBI Taxonomy" id="1314776"/>
    <lineage>
        <taxon>Eukaryota</taxon>
        <taxon>Fungi</taxon>
        <taxon>Dikarya</taxon>
        <taxon>Basidiomycota</taxon>
        <taxon>Agaricomycotina</taxon>
        <taxon>Agaricomycetes</taxon>
        <taxon>Sistotremastrales</taxon>
        <taxon>Sistotremastraceae</taxon>
        <taxon>Sistotremastrum</taxon>
    </lineage>
</organism>
<proteinExistence type="predicted"/>
<dbReference type="EMBL" id="KV428017">
    <property type="protein sequence ID" value="KZT41975.1"/>
    <property type="molecule type" value="Genomic_DNA"/>
</dbReference>
<reference evidence="1 2" key="1">
    <citation type="journal article" date="2016" name="Mol. Biol. Evol.">
        <title>Comparative Genomics of Early-Diverging Mushroom-Forming Fungi Provides Insights into the Origins of Lignocellulose Decay Capabilities.</title>
        <authorList>
            <person name="Nagy L.G."/>
            <person name="Riley R."/>
            <person name="Tritt A."/>
            <person name="Adam C."/>
            <person name="Daum C."/>
            <person name="Floudas D."/>
            <person name="Sun H."/>
            <person name="Yadav J.S."/>
            <person name="Pangilinan J."/>
            <person name="Larsson K.H."/>
            <person name="Matsuura K."/>
            <person name="Barry K."/>
            <person name="Labutti K."/>
            <person name="Kuo R."/>
            <person name="Ohm R.A."/>
            <person name="Bhattacharya S.S."/>
            <person name="Shirouzu T."/>
            <person name="Yoshinaga Y."/>
            <person name="Martin F.M."/>
            <person name="Grigoriev I.V."/>
            <person name="Hibbett D.S."/>
        </authorList>
    </citation>
    <scope>NUCLEOTIDE SEQUENCE [LARGE SCALE GENOMIC DNA]</scope>
    <source>
        <strain evidence="1 2">HHB10207 ss-3</strain>
    </source>
</reference>
<dbReference type="AlphaFoldDB" id="A0A166GSQ6"/>
<evidence type="ECO:0000313" key="1">
    <source>
        <dbReference type="EMBL" id="KZT41975.1"/>
    </source>
</evidence>
<keyword evidence="2" id="KW-1185">Reference proteome</keyword>
<sequence length="225" mass="25041">MRLILVSDLRMLETTNKTLALLGDAASARQLLVLDTRSCLSDAHPASKCSSIMPKSPTKFCSRYSEWQLTLTHETYSCGPAPVPRDVSVLSNLLGLQVRLHVDRNGFGACQRSIRNRLIHSQTCRYNPWDLSRSIKEQGKMPSYQNNCSVLYIPSVELFLLGLSYSDAGRTFRQRGEAIDSLSYDIHVLEGGKLSKPQHPSRTEGTPKKLTEGMAASELCGRLLK</sequence>
<gene>
    <name evidence="1" type="ORF">SISSUDRAFT_181673</name>
</gene>
<name>A0A166GSQ6_9AGAM</name>
<dbReference type="Proteomes" id="UP000076798">
    <property type="component" value="Unassembled WGS sequence"/>
</dbReference>
<protein>
    <submittedName>
        <fullName evidence="1">Uncharacterized protein</fullName>
    </submittedName>
</protein>
<evidence type="ECO:0000313" key="2">
    <source>
        <dbReference type="Proteomes" id="UP000076798"/>
    </source>
</evidence>